<dbReference type="AlphaFoldDB" id="I8YF90"/>
<accession>I8YF90</accession>
<keyword evidence="2" id="KW-1185">Reference proteome</keyword>
<dbReference type="HOGENOM" id="CLU_3265984_0_0_10"/>
<protein>
    <submittedName>
        <fullName evidence="1">Uncharacterized protein</fullName>
    </submittedName>
</protein>
<name>I8YF90_9BACE</name>
<gene>
    <name evidence="1" type="ORF">HMPREF1071_02871</name>
</gene>
<comment type="caution">
    <text evidence="1">The sequence shown here is derived from an EMBL/GenBank/DDBJ whole genome shotgun (WGS) entry which is preliminary data.</text>
</comment>
<dbReference type="Proteomes" id="UP000005150">
    <property type="component" value="Unassembled WGS sequence"/>
</dbReference>
<organism evidence="1 2">
    <name type="scientific">Bacteroides salyersiae CL02T12C01</name>
    <dbReference type="NCBI Taxonomy" id="997887"/>
    <lineage>
        <taxon>Bacteria</taxon>
        <taxon>Pseudomonadati</taxon>
        <taxon>Bacteroidota</taxon>
        <taxon>Bacteroidia</taxon>
        <taxon>Bacteroidales</taxon>
        <taxon>Bacteroidaceae</taxon>
        <taxon>Bacteroides</taxon>
    </lineage>
</organism>
<sequence>MNIYKIQRHTNIIFKYSGTLTPHGMGADFPMLFYKCIIQQL</sequence>
<reference evidence="1 2" key="1">
    <citation type="submission" date="2012-02" db="EMBL/GenBank/DDBJ databases">
        <title>The Genome Sequence of Bacteroides salyersiae CL02T12C01.</title>
        <authorList>
            <consortium name="The Broad Institute Genome Sequencing Platform"/>
            <person name="Earl A."/>
            <person name="Ward D."/>
            <person name="Feldgarden M."/>
            <person name="Gevers D."/>
            <person name="Zitomersky N.L."/>
            <person name="Coyne M.J."/>
            <person name="Comstock L.E."/>
            <person name="Young S.K."/>
            <person name="Zeng Q."/>
            <person name="Gargeya S."/>
            <person name="Fitzgerald M."/>
            <person name="Haas B."/>
            <person name="Abouelleil A."/>
            <person name="Alvarado L."/>
            <person name="Arachchi H.M."/>
            <person name="Berlin A."/>
            <person name="Chapman S.B."/>
            <person name="Gearin G."/>
            <person name="Goldberg J."/>
            <person name="Griggs A."/>
            <person name="Gujja S."/>
            <person name="Hansen M."/>
            <person name="Heiman D."/>
            <person name="Howarth C."/>
            <person name="Larimer J."/>
            <person name="Lui A."/>
            <person name="MacDonald P.J.P."/>
            <person name="McCowen C."/>
            <person name="Montmayeur A."/>
            <person name="Murphy C."/>
            <person name="Neiman D."/>
            <person name="Pearson M."/>
            <person name="Priest M."/>
            <person name="Roberts A."/>
            <person name="Saif S."/>
            <person name="Shea T."/>
            <person name="Sisk P."/>
            <person name="Stolte C."/>
            <person name="Sykes S."/>
            <person name="Wortman J."/>
            <person name="Nusbaum C."/>
            <person name="Birren B."/>
        </authorList>
    </citation>
    <scope>NUCLEOTIDE SEQUENCE [LARGE SCALE GENOMIC DNA]</scope>
    <source>
        <strain evidence="1 2">CL02T12C01</strain>
    </source>
</reference>
<proteinExistence type="predicted"/>
<evidence type="ECO:0000313" key="1">
    <source>
        <dbReference type="EMBL" id="EIY61775.1"/>
    </source>
</evidence>
<evidence type="ECO:0000313" key="2">
    <source>
        <dbReference type="Proteomes" id="UP000005150"/>
    </source>
</evidence>
<dbReference type="EMBL" id="AGXV01000033">
    <property type="protein sequence ID" value="EIY61775.1"/>
    <property type="molecule type" value="Genomic_DNA"/>
</dbReference>